<reference evidence="4 5" key="1">
    <citation type="submission" date="2016-02" db="EMBL/GenBank/DDBJ databases">
        <title>Genome analysis of coral dinoflagellate symbionts highlights evolutionary adaptations to a symbiotic lifestyle.</title>
        <authorList>
            <person name="Aranda M."/>
            <person name="Li Y."/>
            <person name="Liew Y.J."/>
            <person name="Baumgarten S."/>
            <person name="Simakov O."/>
            <person name="Wilson M."/>
            <person name="Piel J."/>
            <person name="Ashoor H."/>
            <person name="Bougouffa S."/>
            <person name="Bajic V.B."/>
            <person name="Ryu T."/>
            <person name="Ravasi T."/>
            <person name="Bayer T."/>
            <person name="Micklem G."/>
            <person name="Kim H."/>
            <person name="Bhak J."/>
            <person name="Lajeunesse T.C."/>
            <person name="Voolstra C.R."/>
        </authorList>
    </citation>
    <scope>NUCLEOTIDE SEQUENCE [LARGE SCALE GENOMIC DNA]</scope>
    <source>
        <strain evidence="4 5">CCMP2467</strain>
    </source>
</reference>
<dbReference type="Proteomes" id="UP000186817">
    <property type="component" value="Unassembled WGS sequence"/>
</dbReference>
<dbReference type="PANTHER" id="PTHR11006">
    <property type="entry name" value="PROTEIN ARGININE N-METHYLTRANSFERASE"/>
    <property type="match status" value="1"/>
</dbReference>
<comment type="caution">
    <text evidence="4">The sequence shown here is derived from an EMBL/GenBank/DDBJ whole genome shotgun (WGS) entry which is preliminary data.</text>
</comment>
<dbReference type="Gene3D" id="2.70.160.11">
    <property type="entry name" value="Hnrnp arginine n-methyltransferase1"/>
    <property type="match status" value="1"/>
</dbReference>
<organism evidence="4 5">
    <name type="scientific">Symbiodinium microadriaticum</name>
    <name type="common">Dinoflagellate</name>
    <name type="synonym">Zooxanthella microadriatica</name>
    <dbReference type="NCBI Taxonomy" id="2951"/>
    <lineage>
        <taxon>Eukaryota</taxon>
        <taxon>Sar</taxon>
        <taxon>Alveolata</taxon>
        <taxon>Dinophyceae</taxon>
        <taxon>Suessiales</taxon>
        <taxon>Symbiodiniaceae</taxon>
        <taxon>Symbiodinium</taxon>
    </lineage>
</organism>
<dbReference type="GO" id="GO:0016274">
    <property type="term" value="F:protein-arginine N-methyltransferase activity"/>
    <property type="evidence" value="ECO:0007669"/>
    <property type="project" value="InterPro"/>
</dbReference>
<dbReference type="GO" id="GO:0042054">
    <property type="term" value="F:histone methyltransferase activity"/>
    <property type="evidence" value="ECO:0007669"/>
    <property type="project" value="TreeGrafter"/>
</dbReference>
<name>A0A1Q9DZI8_SYMMI</name>
<evidence type="ECO:0000313" key="5">
    <source>
        <dbReference type="Proteomes" id="UP000186817"/>
    </source>
</evidence>
<dbReference type="AlphaFoldDB" id="A0A1Q9DZI8"/>
<keyword evidence="5" id="KW-1185">Reference proteome</keyword>
<dbReference type="Gene3D" id="3.40.50.150">
    <property type="entry name" value="Vaccinia Virus protein VP39"/>
    <property type="match status" value="1"/>
</dbReference>
<keyword evidence="3" id="KW-0472">Membrane</keyword>
<feature type="region of interest" description="Disordered" evidence="2">
    <location>
        <begin position="619"/>
        <end position="649"/>
    </location>
</feature>
<protein>
    <submittedName>
        <fullName evidence="4">Uncharacterized protein</fullName>
    </submittedName>
</protein>
<proteinExistence type="predicted"/>
<evidence type="ECO:0000256" key="2">
    <source>
        <dbReference type="SAM" id="MobiDB-lite"/>
    </source>
</evidence>
<dbReference type="InterPro" id="IPR025799">
    <property type="entry name" value="Arg_MeTrfase"/>
</dbReference>
<evidence type="ECO:0000313" key="4">
    <source>
        <dbReference type="EMBL" id="OLQ00549.1"/>
    </source>
</evidence>
<dbReference type="EMBL" id="LSRX01000323">
    <property type="protein sequence ID" value="OLQ00549.1"/>
    <property type="molecule type" value="Genomic_DNA"/>
</dbReference>
<dbReference type="SUPFAM" id="SSF53335">
    <property type="entry name" value="S-adenosyl-L-methionine-dependent methyltransferases"/>
    <property type="match status" value="1"/>
</dbReference>
<keyword evidence="1" id="KW-0949">S-adenosyl-L-methionine</keyword>
<gene>
    <name evidence="4" type="primary">prmt9</name>
    <name evidence="4" type="ORF">AK812_SmicGene16748</name>
</gene>
<feature type="compositionally biased region" description="Basic and acidic residues" evidence="2">
    <location>
        <begin position="638"/>
        <end position="649"/>
    </location>
</feature>
<sequence length="649" mass="74144">MARVFDDPIPCSPHVTMEALSDDSTVKRLYMFWEPIFGSRLDVWDVWALQFVVMLCLAIQLIASFCMGVFLISTRSELRLIRESLRQARQTYLHTGVVTSDSPRIFSMVLREGLQRDHNKVMDQIRLLGKELEEYKERFLAVQGLLVVIKDHSAPLLRTVPDYLQQIQNHLDDIKDSFDEGVTKQMGILETRLISFEQEFAMQRDKIPESINKQNQAVEKICINTTVSMTQTQNTIDNLATAVEELRTYVHDTNSMLMEMSRHFSATTIVIQQNQEAMNQKIDKVNGRLLSLRGMLEDRSTTGDGTYRGAPIDAAQTVALRPSLIPPAVQEQWIWIFLLYHRRRIYDVLPTAHFVAVLFYNYMRQMRRAWQWHFSLSFEMGYYSESLERATLQVRYDMGQVSTALSLEERVDLVFCEVFDAGLLGEHALPTILHARQALLREGGLLIPSCAQLFGQLVEAPHLLERFAVLQSPTGASLKGARLRNSERYSCETMSTIPHTKLTDPIPLVKLDFQEIEYLYSNLGNWIDPPVELRATRAGIAQFLVYWWEIVLDTEGHCRINTAPEGGCESWEQAVRPLAGWDSDECLRIRDGDLLHLHLRMQADGIDVLLQDATHSQDPVTEDAIQSPCKPSPAGCQRKRDSAKREAGL</sequence>
<dbReference type="InterPro" id="IPR029063">
    <property type="entry name" value="SAM-dependent_MTases_sf"/>
</dbReference>
<feature type="transmembrane region" description="Helical" evidence="3">
    <location>
        <begin position="47"/>
        <end position="72"/>
    </location>
</feature>
<evidence type="ECO:0000256" key="1">
    <source>
        <dbReference type="ARBA" id="ARBA00022691"/>
    </source>
</evidence>
<evidence type="ECO:0000256" key="3">
    <source>
        <dbReference type="SAM" id="Phobius"/>
    </source>
</evidence>
<keyword evidence="3" id="KW-1133">Transmembrane helix</keyword>
<dbReference type="PANTHER" id="PTHR11006:SF4">
    <property type="entry name" value="PROTEIN ARGININE N-METHYLTRANSFERASE 7"/>
    <property type="match status" value="1"/>
</dbReference>
<accession>A0A1Q9DZI8</accession>
<dbReference type="OrthoDB" id="417438at2759"/>
<keyword evidence="3" id="KW-0812">Transmembrane</keyword>